<feature type="transmembrane region" description="Helical" evidence="5">
    <location>
        <begin position="74"/>
        <end position="97"/>
    </location>
</feature>
<feature type="domain" description="HTTM-like" evidence="6">
    <location>
        <begin position="23"/>
        <end position="292"/>
    </location>
</feature>
<dbReference type="PANTHER" id="PTHR39535">
    <property type="entry name" value="SPORULATION-DELAYING PROTEIN SDPB"/>
    <property type="match status" value="1"/>
</dbReference>
<name>A0ABS8P913_9PSEU</name>
<reference evidence="7 8" key="1">
    <citation type="submission" date="2021-11" db="EMBL/GenBank/DDBJ databases">
        <title>Draft genome sequence of Actinomycetospora sp. SF1 isolated from the rhizosphere soil.</title>
        <authorList>
            <person name="Duangmal K."/>
            <person name="Chantavorakit T."/>
        </authorList>
    </citation>
    <scope>NUCLEOTIDE SEQUENCE [LARGE SCALE GENOMIC DNA]</scope>
    <source>
        <strain evidence="7 8">TBRC 5722</strain>
    </source>
</reference>
<dbReference type="InterPro" id="IPR053934">
    <property type="entry name" value="HTTM_dom"/>
</dbReference>
<comment type="caution">
    <text evidence="7">The sequence shown here is derived from an EMBL/GenBank/DDBJ whole genome shotgun (WGS) entry which is preliminary data.</text>
</comment>
<evidence type="ECO:0000259" key="6">
    <source>
        <dbReference type="SMART" id="SM00752"/>
    </source>
</evidence>
<feature type="transmembrane region" description="Helical" evidence="5">
    <location>
        <begin position="133"/>
        <end position="151"/>
    </location>
</feature>
<dbReference type="InterPro" id="IPR011020">
    <property type="entry name" value="HTTM-like"/>
</dbReference>
<dbReference type="PANTHER" id="PTHR39535:SF2">
    <property type="entry name" value="HTTM DOMAIN-CONTAINING PROTEIN"/>
    <property type="match status" value="1"/>
</dbReference>
<keyword evidence="8" id="KW-1185">Reference proteome</keyword>
<comment type="subcellular location">
    <subcellularLocation>
        <location evidence="1">Endomembrane system</location>
        <topology evidence="1">Multi-pass membrane protein</topology>
    </subcellularLocation>
</comment>
<dbReference type="EMBL" id="JAJNDB010000002">
    <property type="protein sequence ID" value="MCD2194503.1"/>
    <property type="molecule type" value="Genomic_DNA"/>
</dbReference>
<proteinExistence type="predicted"/>
<feature type="transmembrane region" description="Helical" evidence="5">
    <location>
        <begin position="221"/>
        <end position="248"/>
    </location>
</feature>
<feature type="transmembrane region" description="Helical" evidence="5">
    <location>
        <begin position="172"/>
        <end position="191"/>
    </location>
</feature>
<dbReference type="InterPro" id="IPR052964">
    <property type="entry name" value="Sporulation_signal_mat"/>
</dbReference>
<sequence>MSAASGIRRVGGRVRDAWDGFFFTPESTAPLAVFRIVYGVVAALWTLTQLPHLFVFYGPDGVLPTPPAVSAGQWGLLTTLNSVPAVAVVWMVTLLAALALAAGASPRVAAVVLLVGFIALERRDPYVLNSGDILLRVMAVYLVFAPSGASLSWDRWRRQPERFWEFPRRAPWAMRMLQVQLSVIYLAAVWAKLQGDVWRNGTALSFALRMLDQLRMPSPEFVAGSGLLVEWLTFGTLLTELSIGLFVWNRRARPWVLGAGFLMHLGIEVFIMVGFFSIAIWCLYLVFLPPDGTERSILTLRDRWRSRQGRTDALFLASAREAVTKT</sequence>
<dbReference type="SMART" id="SM00752">
    <property type="entry name" value="HTTM"/>
    <property type="match status" value="1"/>
</dbReference>
<organism evidence="7 8">
    <name type="scientific">Actinomycetospora endophytica</name>
    <dbReference type="NCBI Taxonomy" id="2291215"/>
    <lineage>
        <taxon>Bacteria</taxon>
        <taxon>Bacillati</taxon>
        <taxon>Actinomycetota</taxon>
        <taxon>Actinomycetes</taxon>
        <taxon>Pseudonocardiales</taxon>
        <taxon>Pseudonocardiaceae</taxon>
        <taxon>Actinomycetospora</taxon>
    </lineage>
</organism>
<evidence type="ECO:0000256" key="5">
    <source>
        <dbReference type="SAM" id="Phobius"/>
    </source>
</evidence>
<evidence type="ECO:0000313" key="8">
    <source>
        <dbReference type="Proteomes" id="UP001199469"/>
    </source>
</evidence>
<protein>
    <submittedName>
        <fullName evidence="7">HTTM domain-containing protein</fullName>
    </submittedName>
</protein>
<evidence type="ECO:0000256" key="3">
    <source>
        <dbReference type="ARBA" id="ARBA00022989"/>
    </source>
</evidence>
<keyword evidence="4 5" id="KW-0472">Membrane</keyword>
<dbReference type="Pfam" id="PF05090">
    <property type="entry name" value="HTTM"/>
    <property type="match status" value="1"/>
</dbReference>
<evidence type="ECO:0000313" key="7">
    <source>
        <dbReference type="EMBL" id="MCD2194503.1"/>
    </source>
</evidence>
<evidence type="ECO:0000256" key="4">
    <source>
        <dbReference type="ARBA" id="ARBA00023136"/>
    </source>
</evidence>
<evidence type="ECO:0000256" key="2">
    <source>
        <dbReference type="ARBA" id="ARBA00022692"/>
    </source>
</evidence>
<keyword evidence="3 5" id="KW-1133">Transmembrane helix</keyword>
<feature type="transmembrane region" description="Helical" evidence="5">
    <location>
        <begin position="255"/>
        <end position="287"/>
    </location>
</feature>
<dbReference type="RefSeq" id="WP_230734524.1">
    <property type="nucleotide sequence ID" value="NZ_JAJNDB010000002.1"/>
</dbReference>
<feature type="transmembrane region" description="Helical" evidence="5">
    <location>
        <begin position="32"/>
        <end position="54"/>
    </location>
</feature>
<evidence type="ECO:0000256" key="1">
    <source>
        <dbReference type="ARBA" id="ARBA00004127"/>
    </source>
</evidence>
<dbReference type="Proteomes" id="UP001199469">
    <property type="component" value="Unassembled WGS sequence"/>
</dbReference>
<keyword evidence="2 5" id="KW-0812">Transmembrane</keyword>
<accession>A0ABS8P913</accession>
<feature type="transmembrane region" description="Helical" evidence="5">
    <location>
        <begin position="104"/>
        <end position="121"/>
    </location>
</feature>
<gene>
    <name evidence="7" type="ORF">LQ327_14105</name>
</gene>